<dbReference type="InterPro" id="IPR036864">
    <property type="entry name" value="Zn2-C6_fun-type_DNA-bd_sf"/>
</dbReference>
<name>A0A4U0TNB6_9PEZI</name>
<sequence>MSSTVSGSSILKRVKTGCITCRIRKVKCDEHHPACRKCTSTGRRCDGYSLLPFSRQDLQAASSTAALNLLPRLMTDPAFSDVLEKRSFQFFRQKTVESTNTFVDSRFWDHIVLQACHDEPAIKHAVLALSSLHQLSELQDGSEIAGQHRSYAEKQHQKALSAARKLVACASLQDLDRVMIACIIFICYENVRGDYTAASAHLCSGHQILCQNQQRAQQRQDRSEISQAFFRLHIPAVSFQDVASPLHFTLEDYVRTRAAVVISELQTVSEAKDALVDILLWLMIAADAAGDGARIDDRYLIELDKCALQHQTWCRRFEHLVQKTPTSAPRPLIATLKIWSLTATAILETSSLGLETAWDTVEHLFAEIVSLAEELASPSFSVVIGYIIPLFLTATRCRQPEIRR</sequence>
<dbReference type="PROSITE" id="PS50048">
    <property type="entry name" value="ZN2_CY6_FUNGAL_2"/>
    <property type="match status" value="1"/>
</dbReference>
<keyword evidence="6" id="KW-0539">Nucleus</keyword>
<dbReference type="Gene3D" id="4.10.240.10">
    <property type="entry name" value="Zn(2)-C6 fungal-type DNA-binding domain"/>
    <property type="match status" value="1"/>
</dbReference>
<evidence type="ECO:0000256" key="6">
    <source>
        <dbReference type="ARBA" id="ARBA00023242"/>
    </source>
</evidence>
<dbReference type="Pfam" id="PF11951">
    <property type="entry name" value="Fungal_trans_2"/>
    <property type="match status" value="1"/>
</dbReference>
<evidence type="ECO:0000259" key="7">
    <source>
        <dbReference type="PROSITE" id="PS50048"/>
    </source>
</evidence>
<keyword evidence="1" id="KW-0479">Metal-binding</keyword>
<evidence type="ECO:0000256" key="3">
    <source>
        <dbReference type="ARBA" id="ARBA00023015"/>
    </source>
</evidence>
<dbReference type="GO" id="GO:0003677">
    <property type="term" value="F:DNA binding"/>
    <property type="evidence" value="ECO:0007669"/>
    <property type="project" value="UniProtKB-KW"/>
</dbReference>
<proteinExistence type="predicted"/>
<evidence type="ECO:0000256" key="4">
    <source>
        <dbReference type="ARBA" id="ARBA00023125"/>
    </source>
</evidence>
<dbReference type="InterPro" id="IPR001138">
    <property type="entry name" value="Zn2Cys6_DnaBD"/>
</dbReference>
<dbReference type="InterPro" id="IPR052360">
    <property type="entry name" value="Transcr_Regulatory_Proteins"/>
</dbReference>
<evidence type="ECO:0000313" key="8">
    <source>
        <dbReference type="EMBL" id="TKA23474.1"/>
    </source>
</evidence>
<evidence type="ECO:0000256" key="2">
    <source>
        <dbReference type="ARBA" id="ARBA00022833"/>
    </source>
</evidence>
<dbReference type="InterPro" id="IPR021858">
    <property type="entry name" value="Fun_TF"/>
</dbReference>
<accession>A0A4U0TNB6</accession>
<dbReference type="PROSITE" id="PS00463">
    <property type="entry name" value="ZN2_CY6_FUNGAL_1"/>
    <property type="match status" value="1"/>
</dbReference>
<keyword evidence="4" id="KW-0238">DNA-binding</keyword>
<dbReference type="OrthoDB" id="3172332at2759"/>
<dbReference type="EMBL" id="NAJL01000055">
    <property type="protein sequence ID" value="TKA23474.1"/>
    <property type="molecule type" value="Genomic_DNA"/>
</dbReference>
<dbReference type="Pfam" id="PF00172">
    <property type="entry name" value="Zn_clus"/>
    <property type="match status" value="1"/>
</dbReference>
<dbReference type="SUPFAM" id="SSF57701">
    <property type="entry name" value="Zn2/Cys6 DNA-binding domain"/>
    <property type="match status" value="1"/>
</dbReference>
<feature type="domain" description="Zn(2)-C6 fungal-type" evidence="7">
    <location>
        <begin position="17"/>
        <end position="45"/>
    </location>
</feature>
<gene>
    <name evidence="8" type="ORF">B0A50_07501</name>
</gene>
<dbReference type="GO" id="GO:0000981">
    <property type="term" value="F:DNA-binding transcription factor activity, RNA polymerase II-specific"/>
    <property type="evidence" value="ECO:0007669"/>
    <property type="project" value="InterPro"/>
</dbReference>
<comment type="caution">
    <text evidence="8">The sequence shown here is derived from an EMBL/GenBank/DDBJ whole genome shotgun (WGS) entry which is preliminary data.</text>
</comment>
<keyword evidence="5" id="KW-0804">Transcription</keyword>
<protein>
    <recommendedName>
        <fullName evidence="7">Zn(2)-C6 fungal-type domain-containing protein</fullName>
    </recommendedName>
</protein>
<dbReference type="AlphaFoldDB" id="A0A4U0TNB6"/>
<evidence type="ECO:0000313" key="9">
    <source>
        <dbReference type="Proteomes" id="UP000308549"/>
    </source>
</evidence>
<keyword evidence="2" id="KW-0862">Zinc</keyword>
<keyword evidence="3" id="KW-0805">Transcription regulation</keyword>
<dbReference type="CDD" id="cd00067">
    <property type="entry name" value="GAL4"/>
    <property type="match status" value="1"/>
</dbReference>
<dbReference type="Proteomes" id="UP000308549">
    <property type="component" value="Unassembled WGS sequence"/>
</dbReference>
<keyword evidence="9" id="KW-1185">Reference proteome</keyword>
<evidence type="ECO:0000256" key="1">
    <source>
        <dbReference type="ARBA" id="ARBA00022723"/>
    </source>
</evidence>
<dbReference type="PANTHER" id="PTHR36206:SF12">
    <property type="entry name" value="ASPERCRYPTIN BIOSYNTHESIS CLUSTER-SPECIFIC TRANSCRIPTION REGULATOR ATNN-RELATED"/>
    <property type="match status" value="1"/>
</dbReference>
<reference evidence="8 9" key="1">
    <citation type="submission" date="2017-03" db="EMBL/GenBank/DDBJ databases">
        <title>Genomes of endolithic fungi from Antarctica.</title>
        <authorList>
            <person name="Coleine C."/>
            <person name="Masonjones S."/>
            <person name="Stajich J.E."/>
        </authorList>
    </citation>
    <scope>NUCLEOTIDE SEQUENCE [LARGE SCALE GENOMIC DNA]</scope>
    <source>
        <strain evidence="8 9">CCFEE 6315</strain>
    </source>
</reference>
<dbReference type="SMART" id="SM00066">
    <property type="entry name" value="GAL4"/>
    <property type="match status" value="1"/>
</dbReference>
<dbReference type="GO" id="GO:0008270">
    <property type="term" value="F:zinc ion binding"/>
    <property type="evidence" value="ECO:0007669"/>
    <property type="project" value="InterPro"/>
</dbReference>
<evidence type="ECO:0000256" key="5">
    <source>
        <dbReference type="ARBA" id="ARBA00023163"/>
    </source>
</evidence>
<organism evidence="8 9">
    <name type="scientific">Salinomyces thailandicus</name>
    <dbReference type="NCBI Taxonomy" id="706561"/>
    <lineage>
        <taxon>Eukaryota</taxon>
        <taxon>Fungi</taxon>
        <taxon>Dikarya</taxon>
        <taxon>Ascomycota</taxon>
        <taxon>Pezizomycotina</taxon>
        <taxon>Dothideomycetes</taxon>
        <taxon>Dothideomycetidae</taxon>
        <taxon>Mycosphaerellales</taxon>
        <taxon>Teratosphaeriaceae</taxon>
        <taxon>Salinomyces</taxon>
    </lineage>
</organism>
<dbReference type="PANTHER" id="PTHR36206">
    <property type="entry name" value="ASPERCRYPTIN BIOSYNTHESIS CLUSTER-SPECIFIC TRANSCRIPTION REGULATOR ATNN-RELATED"/>
    <property type="match status" value="1"/>
</dbReference>